<organism evidence="2 3">
    <name type="scientific">Pseudomonas fluorescens</name>
    <dbReference type="NCBI Taxonomy" id="294"/>
    <lineage>
        <taxon>Bacteria</taxon>
        <taxon>Pseudomonadati</taxon>
        <taxon>Pseudomonadota</taxon>
        <taxon>Gammaproteobacteria</taxon>
        <taxon>Pseudomonadales</taxon>
        <taxon>Pseudomonadaceae</taxon>
        <taxon>Pseudomonas</taxon>
    </lineage>
</organism>
<accession>A0A5E7SP16</accession>
<evidence type="ECO:0000256" key="1">
    <source>
        <dbReference type="SAM" id="MobiDB-lite"/>
    </source>
</evidence>
<evidence type="ECO:0000313" key="2">
    <source>
        <dbReference type="EMBL" id="VVP85103.1"/>
    </source>
</evidence>
<proteinExistence type="predicted"/>
<dbReference type="Gene3D" id="1.10.1220.170">
    <property type="match status" value="1"/>
</dbReference>
<dbReference type="AlphaFoldDB" id="A0A5E7SP16"/>
<reference evidence="2 3" key="1">
    <citation type="submission" date="2019-09" db="EMBL/GenBank/DDBJ databases">
        <authorList>
            <person name="Chandra G."/>
            <person name="Truman W A."/>
        </authorList>
    </citation>
    <scope>NUCLEOTIDE SEQUENCE [LARGE SCALE GENOMIC DNA]</scope>
    <source>
        <strain evidence="2">PS938</strain>
    </source>
</reference>
<sequence>MRYIRHLLSYCSMKKNTPVGLDVSDETAYLLRSKANAERLFQSIENLRNHPTHPSDNHFHLPLINGQRR</sequence>
<evidence type="ECO:0000313" key="3">
    <source>
        <dbReference type="Proteomes" id="UP000327191"/>
    </source>
</evidence>
<dbReference type="EMBL" id="CABVJE010000004">
    <property type="protein sequence ID" value="VVP85103.1"/>
    <property type="molecule type" value="Genomic_DNA"/>
</dbReference>
<protein>
    <submittedName>
        <fullName evidence="2">Uncharacterized protein</fullName>
    </submittedName>
</protein>
<name>A0A5E7SP16_PSEFL</name>
<feature type="region of interest" description="Disordered" evidence="1">
    <location>
        <begin position="48"/>
        <end position="69"/>
    </location>
</feature>
<gene>
    <name evidence="2" type="ORF">PS938_01042</name>
</gene>
<dbReference type="Proteomes" id="UP000327191">
    <property type="component" value="Unassembled WGS sequence"/>
</dbReference>